<dbReference type="InterPro" id="IPR027417">
    <property type="entry name" value="P-loop_NTPase"/>
</dbReference>
<dbReference type="InterPro" id="IPR003593">
    <property type="entry name" value="AAA+_ATPase"/>
</dbReference>
<dbReference type="GO" id="GO:0016887">
    <property type="term" value="F:ATP hydrolysis activity"/>
    <property type="evidence" value="ECO:0007669"/>
    <property type="project" value="InterPro"/>
</dbReference>
<evidence type="ECO:0000256" key="3">
    <source>
        <dbReference type="ARBA" id="ARBA00022840"/>
    </source>
</evidence>
<feature type="domain" description="ABC transporter" evidence="4">
    <location>
        <begin position="1"/>
        <end position="212"/>
    </location>
</feature>
<dbReference type="InterPro" id="IPR003439">
    <property type="entry name" value="ABC_transporter-like_ATP-bd"/>
</dbReference>
<dbReference type="PANTHER" id="PTHR43023">
    <property type="entry name" value="PROTEIN TRIGALACTOSYLDIACYLGLYCEROL 3, CHLOROPLASTIC"/>
    <property type="match status" value="1"/>
</dbReference>
<dbReference type="SMART" id="SM00382">
    <property type="entry name" value="AAA"/>
    <property type="match status" value="1"/>
</dbReference>
<dbReference type="Pfam" id="PF00005">
    <property type="entry name" value="ABC_tran"/>
    <property type="match status" value="1"/>
</dbReference>
<name>X1G7U0_9ZZZZ</name>
<keyword evidence="1" id="KW-0813">Transport</keyword>
<dbReference type="EMBL" id="BARU01020809">
    <property type="protein sequence ID" value="GAH53322.1"/>
    <property type="molecule type" value="Genomic_DNA"/>
</dbReference>
<keyword evidence="3" id="KW-0067">ATP-binding</keyword>
<dbReference type="AlphaFoldDB" id="X1G7U0"/>
<sequence length="223" mass="24506">GETIVVIGQSGCGKSVLMKTIVGLLIPDDGEIEIENVSLKNISRKKLLEIRKKIGMVFQSSALFDSFSVWENVGLGLIEHSKMSQDEIMRIAREKLKLVGLSDVEDMYPAELSGGMKKRVGIARAIAMNPQFVLYDEPTTGLDPIIADRINNLIIELQKKLNITTVAVTHDIISAYKIADRIAMLYDGEIIFDGTPKEVQNTDNPYVQQFIKGEGEGPVSGGI</sequence>
<evidence type="ECO:0000256" key="1">
    <source>
        <dbReference type="ARBA" id="ARBA00022448"/>
    </source>
</evidence>
<dbReference type="PANTHER" id="PTHR43023:SF6">
    <property type="entry name" value="INTERMEMBRANE PHOSPHOLIPID TRANSPORT SYSTEM ATP-BINDING PROTEIN MLAF"/>
    <property type="match status" value="1"/>
</dbReference>
<dbReference type="PROSITE" id="PS00211">
    <property type="entry name" value="ABC_TRANSPORTER_1"/>
    <property type="match status" value="1"/>
</dbReference>
<gene>
    <name evidence="5" type="ORF">S03H2_34129</name>
</gene>
<dbReference type="GO" id="GO:0005524">
    <property type="term" value="F:ATP binding"/>
    <property type="evidence" value="ECO:0007669"/>
    <property type="project" value="UniProtKB-KW"/>
</dbReference>
<protein>
    <recommendedName>
        <fullName evidence="4">ABC transporter domain-containing protein</fullName>
    </recommendedName>
</protein>
<dbReference type="Gene3D" id="3.40.50.300">
    <property type="entry name" value="P-loop containing nucleotide triphosphate hydrolases"/>
    <property type="match status" value="1"/>
</dbReference>
<proteinExistence type="predicted"/>
<comment type="caution">
    <text evidence="5">The sequence shown here is derived from an EMBL/GenBank/DDBJ whole genome shotgun (WGS) entry which is preliminary data.</text>
</comment>
<accession>X1G7U0</accession>
<organism evidence="5">
    <name type="scientific">marine sediment metagenome</name>
    <dbReference type="NCBI Taxonomy" id="412755"/>
    <lineage>
        <taxon>unclassified sequences</taxon>
        <taxon>metagenomes</taxon>
        <taxon>ecological metagenomes</taxon>
    </lineage>
</organism>
<evidence type="ECO:0000313" key="5">
    <source>
        <dbReference type="EMBL" id="GAH53322.1"/>
    </source>
</evidence>
<dbReference type="SUPFAM" id="SSF52540">
    <property type="entry name" value="P-loop containing nucleoside triphosphate hydrolases"/>
    <property type="match status" value="1"/>
</dbReference>
<dbReference type="PROSITE" id="PS50893">
    <property type="entry name" value="ABC_TRANSPORTER_2"/>
    <property type="match status" value="1"/>
</dbReference>
<dbReference type="InterPro" id="IPR017871">
    <property type="entry name" value="ABC_transporter-like_CS"/>
</dbReference>
<feature type="non-terminal residue" evidence="5">
    <location>
        <position position="1"/>
    </location>
</feature>
<reference evidence="5" key="1">
    <citation type="journal article" date="2014" name="Front. Microbiol.">
        <title>High frequency of phylogenetically diverse reductive dehalogenase-homologous genes in deep subseafloor sedimentary metagenomes.</title>
        <authorList>
            <person name="Kawai M."/>
            <person name="Futagami T."/>
            <person name="Toyoda A."/>
            <person name="Takaki Y."/>
            <person name="Nishi S."/>
            <person name="Hori S."/>
            <person name="Arai W."/>
            <person name="Tsubouchi T."/>
            <person name="Morono Y."/>
            <person name="Uchiyama I."/>
            <person name="Ito T."/>
            <person name="Fujiyama A."/>
            <person name="Inagaki F."/>
            <person name="Takami H."/>
        </authorList>
    </citation>
    <scope>NUCLEOTIDE SEQUENCE</scope>
    <source>
        <strain evidence="5">Expedition CK06-06</strain>
    </source>
</reference>
<evidence type="ECO:0000259" key="4">
    <source>
        <dbReference type="PROSITE" id="PS50893"/>
    </source>
</evidence>
<keyword evidence="2" id="KW-0547">Nucleotide-binding</keyword>
<evidence type="ECO:0000256" key="2">
    <source>
        <dbReference type="ARBA" id="ARBA00022741"/>
    </source>
</evidence>